<dbReference type="AlphaFoldDB" id="A0A7D9KZZ7"/>
<proteinExistence type="predicted"/>
<protein>
    <submittedName>
        <fullName evidence="1">Host cell factor 1-like isoform X5</fullName>
    </submittedName>
</protein>
<dbReference type="EMBL" id="CACRXK020012387">
    <property type="protein sequence ID" value="CAB4023238.1"/>
    <property type="molecule type" value="Genomic_DNA"/>
</dbReference>
<comment type="caution">
    <text evidence="1">The sequence shown here is derived from an EMBL/GenBank/DDBJ whole genome shotgun (WGS) entry which is preliminary data.</text>
</comment>
<name>A0A7D9KZZ7_PARCT</name>
<reference evidence="1" key="1">
    <citation type="submission" date="2020-04" db="EMBL/GenBank/DDBJ databases">
        <authorList>
            <person name="Alioto T."/>
            <person name="Alioto T."/>
            <person name="Gomez Garrido J."/>
        </authorList>
    </citation>
    <scope>NUCLEOTIDE SEQUENCE</scope>
    <source>
        <strain evidence="1">A484AB</strain>
    </source>
</reference>
<evidence type="ECO:0000313" key="2">
    <source>
        <dbReference type="Proteomes" id="UP001152795"/>
    </source>
</evidence>
<evidence type="ECO:0000313" key="1">
    <source>
        <dbReference type="EMBL" id="CAB4023238.1"/>
    </source>
</evidence>
<keyword evidence="2" id="KW-1185">Reference proteome</keyword>
<gene>
    <name evidence="1" type="ORF">PACLA_8A064897</name>
</gene>
<organism evidence="1 2">
    <name type="scientific">Paramuricea clavata</name>
    <name type="common">Red gorgonian</name>
    <name type="synonym">Violescent sea-whip</name>
    <dbReference type="NCBI Taxonomy" id="317549"/>
    <lineage>
        <taxon>Eukaryota</taxon>
        <taxon>Metazoa</taxon>
        <taxon>Cnidaria</taxon>
        <taxon>Anthozoa</taxon>
        <taxon>Octocorallia</taxon>
        <taxon>Malacalcyonacea</taxon>
        <taxon>Plexauridae</taxon>
        <taxon>Paramuricea</taxon>
    </lineage>
</organism>
<accession>A0A7D9KZZ7</accession>
<sequence>MACIKKTSYFCVIFLVLFSQVQAWCTSSTFCAQSRGESCCDGKCSLNCPSCTSDRDCLLGGFCCGLDGAPNRQCARSCIGMLCISDRHCASGEYCDYEHKTCAGTRVEGDLCFSDGDCSNGHCCGSNDKQCLANCIGQPCNSYHDCSTGQCCDDDKICKTRNCDTERKRDWQLVVSIGAPIFLLVIFAMAWLYHVLRSSAATSRRPADEELTQLATTGAMDLASQQEQGNCNDMTL</sequence>
<dbReference type="Proteomes" id="UP001152795">
    <property type="component" value="Unassembled WGS sequence"/>
</dbReference>